<dbReference type="Gene3D" id="3.30.950.30">
    <property type="entry name" value="Schlafen, AAA domain"/>
    <property type="match status" value="1"/>
</dbReference>
<name>A0ABV8PM75_9FLAO</name>
<gene>
    <name evidence="2" type="ORF">ACFOWS_08455</name>
</gene>
<dbReference type="Proteomes" id="UP001595841">
    <property type="component" value="Unassembled WGS sequence"/>
</dbReference>
<evidence type="ECO:0000259" key="1">
    <source>
        <dbReference type="Pfam" id="PF04326"/>
    </source>
</evidence>
<evidence type="ECO:0000313" key="3">
    <source>
        <dbReference type="Proteomes" id="UP001595841"/>
    </source>
</evidence>
<dbReference type="InterPro" id="IPR038461">
    <property type="entry name" value="Schlafen_AlbA_2_dom_sf"/>
</dbReference>
<dbReference type="Pfam" id="PF04326">
    <property type="entry name" value="SLFN_AlbA_2"/>
    <property type="match status" value="1"/>
</dbReference>
<proteinExistence type="predicted"/>
<accession>A0ABV8PM75</accession>
<feature type="domain" description="Schlafen AlbA-2" evidence="1">
    <location>
        <begin position="15"/>
        <end position="150"/>
    </location>
</feature>
<protein>
    <submittedName>
        <fullName evidence="2">Helix-turn-helix domain-containing protein</fullName>
    </submittedName>
</protein>
<dbReference type="EMBL" id="JBHSCL010000004">
    <property type="protein sequence ID" value="MFC4220161.1"/>
    <property type="molecule type" value="Genomic_DNA"/>
</dbReference>
<reference evidence="3" key="1">
    <citation type="journal article" date="2019" name="Int. J. Syst. Evol. Microbiol.">
        <title>The Global Catalogue of Microorganisms (GCM) 10K type strain sequencing project: providing services to taxonomists for standard genome sequencing and annotation.</title>
        <authorList>
            <consortium name="The Broad Institute Genomics Platform"/>
            <consortium name="The Broad Institute Genome Sequencing Center for Infectious Disease"/>
            <person name="Wu L."/>
            <person name="Ma J."/>
        </authorList>
    </citation>
    <scope>NUCLEOTIDE SEQUENCE [LARGE SCALE GENOMIC DNA]</scope>
    <source>
        <strain evidence="3">CGMCC 1.15774</strain>
    </source>
</reference>
<organism evidence="2 3">
    <name type="scientific">Flagellimonas marina</name>
    <dbReference type="NCBI Taxonomy" id="1775168"/>
    <lineage>
        <taxon>Bacteria</taxon>
        <taxon>Pseudomonadati</taxon>
        <taxon>Bacteroidota</taxon>
        <taxon>Flavobacteriia</taxon>
        <taxon>Flavobacteriales</taxon>
        <taxon>Flavobacteriaceae</taxon>
        <taxon>Flagellimonas</taxon>
    </lineage>
</organism>
<dbReference type="RefSeq" id="WP_379763489.1">
    <property type="nucleotide sequence ID" value="NZ_JBHSCL010000004.1"/>
</dbReference>
<sequence length="344" mass="40106">MLSVSDFESLLGRSESAILDFKESFYDFDNDSDKSVTSKFVKDIISFSNTIRKENAYIIFGIKELEDGKLELVGIDNRYDDAILQDKIKDKVISRPIFSYYTINYSNNLFGIIELPIWKYEMPIMPSINTLKGLTQGKVYYRNGSSNTEANAIDIIRINDWLRSLESTNNVCSKHDHISKFLIDLTKAEEKLSVVVSQMLAFAKQYDLKELTEFCEVEISGIKSNTPEKFQYRSQIVHISYNKIEINPYSIINVTAQTLKNEFEKNDEFFDFKIIIHHSLINIENFLEKFSGQTDTSFATMKTDSKTVLDMEKNYDLYVYFFYDNFINLYKNIRQKAIDLLMKI</sequence>
<comment type="caution">
    <text evidence="2">The sequence shown here is derived from an EMBL/GenBank/DDBJ whole genome shotgun (WGS) entry which is preliminary data.</text>
</comment>
<keyword evidence="3" id="KW-1185">Reference proteome</keyword>
<evidence type="ECO:0000313" key="2">
    <source>
        <dbReference type="EMBL" id="MFC4220161.1"/>
    </source>
</evidence>
<dbReference type="InterPro" id="IPR007421">
    <property type="entry name" value="Schlafen_AlbA_2_dom"/>
</dbReference>